<dbReference type="AlphaFoldDB" id="A0A378MEE5"/>
<dbReference type="InterPro" id="IPR042174">
    <property type="entry name" value="RecF_2"/>
</dbReference>
<keyword evidence="2 9" id="KW-0235">DNA replication</keyword>
<proteinExistence type="inferred from homology"/>
<dbReference type="Proteomes" id="UP000254879">
    <property type="component" value="Unassembled WGS sequence"/>
</dbReference>
<organism evidence="10 11">
    <name type="scientific">Listeria grayi</name>
    <name type="common">Listeria murrayi</name>
    <dbReference type="NCBI Taxonomy" id="1641"/>
    <lineage>
        <taxon>Bacteria</taxon>
        <taxon>Bacillati</taxon>
        <taxon>Bacillota</taxon>
        <taxon>Bacilli</taxon>
        <taxon>Bacillales</taxon>
        <taxon>Listeriaceae</taxon>
        <taxon>Listeria</taxon>
    </lineage>
</organism>
<reference evidence="10 11" key="1">
    <citation type="submission" date="2018-06" db="EMBL/GenBank/DDBJ databases">
        <authorList>
            <consortium name="Pathogen Informatics"/>
            <person name="Doyle S."/>
        </authorList>
    </citation>
    <scope>NUCLEOTIDE SEQUENCE [LARGE SCALE GENOMIC DNA]</scope>
    <source>
        <strain evidence="11">NCTC 10815</strain>
    </source>
</reference>
<dbReference type="InterPro" id="IPR027417">
    <property type="entry name" value="P-loop_NTPase"/>
</dbReference>
<dbReference type="GO" id="GO:0005524">
    <property type="term" value="F:ATP binding"/>
    <property type="evidence" value="ECO:0007669"/>
    <property type="project" value="UniProtKB-UniRule"/>
</dbReference>
<keyword evidence="3 9" id="KW-0547">Nucleotide-binding</keyword>
<evidence type="ECO:0000256" key="2">
    <source>
        <dbReference type="ARBA" id="ARBA00022705"/>
    </source>
</evidence>
<evidence type="ECO:0000313" key="11">
    <source>
        <dbReference type="Proteomes" id="UP000254879"/>
    </source>
</evidence>
<comment type="similarity">
    <text evidence="9">Belongs to the RecF family.</text>
</comment>
<dbReference type="GO" id="GO:0006260">
    <property type="term" value="P:DNA replication"/>
    <property type="evidence" value="ECO:0007669"/>
    <property type="project" value="UniProtKB-UniRule"/>
</dbReference>
<dbReference type="PANTHER" id="PTHR32182">
    <property type="entry name" value="DNA REPLICATION AND REPAIR PROTEIN RECF"/>
    <property type="match status" value="1"/>
</dbReference>
<dbReference type="SUPFAM" id="SSF52540">
    <property type="entry name" value="P-loop containing nucleoside triphosphate hydrolases"/>
    <property type="match status" value="1"/>
</dbReference>
<comment type="caution">
    <text evidence="9">Lacks conserved residue(s) required for the propagation of feature annotation.</text>
</comment>
<dbReference type="GO" id="GO:0006302">
    <property type="term" value="P:double-strand break repair"/>
    <property type="evidence" value="ECO:0007669"/>
    <property type="project" value="TreeGrafter"/>
</dbReference>
<evidence type="ECO:0000256" key="7">
    <source>
        <dbReference type="ARBA" id="ARBA00023204"/>
    </source>
</evidence>
<comment type="subcellular location">
    <subcellularLocation>
        <location evidence="9">Cytoplasm</location>
    </subcellularLocation>
</comment>
<gene>
    <name evidence="10" type="primary">recF_2</name>
    <name evidence="9" type="synonym">recF</name>
    <name evidence="10" type="ORF">NCTC10815_02051</name>
</gene>
<name>A0A378MEE5_LISGR</name>
<keyword evidence="5 9" id="KW-0067">ATP-binding</keyword>
<protein>
    <recommendedName>
        <fullName evidence="9">DNA replication and repair protein RecF</fullName>
    </recommendedName>
</protein>
<evidence type="ECO:0000256" key="4">
    <source>
        <dbReference type="ARBA" id="ARBA00022763"/>
    </source>
</evidence>
<dbReference type="GO" id="GO:0005737">
    <property type="term" value="C:cytoplasm"/>
    <property type="evidence" value="ECO:0007669"/>
    <property type="project" value="UniProtKB-SubCell"/>
</dbReference>
<keyword evidence="4 9" id="KW-0227">DNA damage</keyword>
<evidence type="ECO:0000256" key="6">
    <source>
        <dbReference type="ARBA" id="ARBA00023125"/>
    </source>
</evidence>
<dbReference type="GO" id="GO:0003697">
    <property type="term" value="F:single-stranded DNA binding"/>
    <property type="evidence" value="ECO:0007669"/>
    <property type="project" value="UniProtKB-UniRule"/>
</dbReference>
<dbReference type="Gene3D" id="1.20.1050.90">
    <property type="entry name" value="RecF/RecN/SMC, N-terminal domain"/>
    <property type="match status" value="1"/>
</dbReference>
<evidence type="ECO:0000256" key="1">
    <source>
        <dbReference type="ARBA" id="ARBA00022490"/>
    </source>
</evidence>
<evidence type="ECO:0000256" key="8">
    <source>
        <dbReference type="ARBA" id="ARBA00023236"/>
    </source>
</evidence>
<keyword evidence="7 9" id="KW-0234">DNA repair</keyword>
<comment type="function">
    <text evidence="9">The RecF protein is involved in DNA metabolism; it is required for DNA replication and normal SOS inducibility. RecF binds preferentially to single-stranded, linear DNA. It also seems to bind ATP.</text>
</comment>
<evidence type="ECO:0000256" key="3">
    <source>
        <dbReference type="ARBA" id="ARBA00022741"/>
    </source>
</evidence>
<dbReference type="PANTHER" id="PTHR32182:SF0">
    <property type="entry name" value="DNA REPLICATION AND REPAIR PROTEIN RECF"/>
    <property type="match status" value="1"/>
</dbReference>
<keyword evidence="6 9" id="KW-0238">DNA-binding</keyword>
<dbReference type="InterPro" id="IPR001238">
    <property type="entry name" value="DNA-binding_RecF"/>
</dbReference>
<keyword evidence="1 9" id="KW-0963">Cytoplasm</keyword>
<dbReference type="InterPro" id="IPR018078">
    <property type="entry name" value="DNA-binding_RecF_CS"/>
</dbReference>
<keyword evidence="8 9" id="KW-0742">SOS response</keyword>
<sequence>MTLIGPHRDDLHFYINEQDVQVFGSQGQQRTTALSIKLAEIDLLKEEIGEYPVLLLDDVLSELDDFRQSHLLGAIEGKVQTFVTTTNISGIDHNTIKQATTYTVTQGSVEKS</sequence>
<evidence type="ECO:0000313" key="10">
    <source>
        <dbReference type="EMBL" id="STY44698.1"/>
    </source>
</evidence>
<dbReference type="GO" id="GO:0009432">
    <property type="term" value="P:SOS response"/>
    <property type="evidence" value="ECO:0007669"/>
    <property type="project" value="UniProtKB-UniRule"/>
</dbReference>
<dbReference type="GO" id="GO:0000731">
    <property type="term" value="P:DNA synthesis involved in DNA repair"/>
    <property type="evidence" value="ECO:0007669"/>
    <property type="project" value="TreeGrafter"/>
</dbReference>
<dbReference type="EMBL" id="UGPG01000001">
    <property type="protein sequence ID" value="STY44698.1"/>
    <property type="molecule type" value="Genomic_DNA"/>
</dbReference>
<dbReference type="PROSITE" id="PS00618">
    <property type="entry name" value="RECF_2"/>
    <property type="match status" value="1"/>
</dbReference>
<accession>A0A378MEE5</accession>
<evidence type="ECO:0000256" key="9">
    <source>
        <dbReference type="HAMAP-Rule" id="MF_00365"/>
    </source>
</evidence>
<evidence type="ECO:0000256" key="5">
    <source>
        <dbReference type="ARBA" id="ARBA00022840"/>
    </source>
</evidence>
<dbReference type="HAMAP" id="MF_00365">
    <property type="entry name" value="RecF"/>
    <property type="match status" value="1"/>
</dbReference>